<protein>
    <submittedName>
        <fullName evidence="13">Potassium transporter</fullName>
    </submittedName>
</protein>
<dbReference type="InterPro" id="IPR036291">
    <property type="entry name" value="NAD(P)-bd_dom_sf"/>
</dbReference>
<feature type="transmembrane region" description="Helical" evidence="11">
    <location>
        <begin position="146"/>
        <end position="169"/>
    </location>
</feature>
<evidence type="ECO:0000256" key="4">
    <source>
        <dbReference type="ARBA" id="ARBA00022538"/>
    </source>
</evidence>
<evidence type="ECO:0000256" key="10">
    <source>
        <dbReference type="SAM" id="MobiDB-lite"/>
    </source>
</evidence>
<keyword evidence="8" id="KW-0406">Ion transport</keyword>
<feature type="transmembrane region" description="Helical" evidence="11">
    <location>
        <begin position="113"/>
        <end position="134"/>
    </location>
</feature>
<comment type="subcellular location">
    <subcellularLocation>
        <location evidence="1">Endomembrane system</location>
        <topology evidence="1">Multi-pass membrane protein</topology>
    </subcellularLocation>
</comment>
<dbReference type="GO" id="GO:1902600">
    <property type="term" value="P:proton transmembrane transport"/>
    <property type="evidence" value="ECO:0007669"/>
    <property type="project" value="InterPro"/>
</dbReference>
<keyword evidence="3" id="KW-0050">Antiport</keyword>
<accession>A0A5C4N3Q7</accession>
<dbReference type="Pfam" id="PF02254">
    <property type="entry name" value="TrkA_N"/>
    <property type="match status" value="1"/>
</dbReference>
<feature type="transmembrane region" description="Helical" evidence="11">
    <location>
        <begin position="367"/>
        <end position="386"/>
    </location>
</feature>
<evidence type="ECO:0000256" key="6">
    <source>
        <dbReference type="ARBA" id="ARBA00022958"/>
    </source>
</evidence>
<dbReference type="InterPro" id="IPR003148">
    <property type="entry name" value="RCK_N"/>
</dbReference>
<keyword evidence="2" id="KW-0813">Transport</keyword>
<dbReference type="GO" id="GO:0012505">
    <property type="term" value="C:endomembrane system"/>
    <property type="evidence" value="ECO:0007669"/>
    <property type="project" value="UniProtKB-SubCell"/>
</dbReference>
<proteinExistence type="predicted"/>
<keyword evidence="6" id="KW-0630">Potassium</keyword>
<dbReference type="AlphaFoldDB" id="A0A5C4N3Q7"/>
<dbReference type="PROSITE" id="PS51201">
    <property type="entry name" value="RCK_N"/>
    <property type="match status" value="1"/>
</dbReference>
<name>A0A5C4N3Q7_9RHOB</name>
<feature type="transmembrane region" description="Helical" evidence="11">
    <location>
        <begin position="85"/>
        <end position="107"/>
    </location>
</feature>
<dbReference type="GO" id="GO:0015297">
    <property type="term" value="F:antiporter activity"/>
    <property type="evidence" value="ECO:0007669"/>
    <property type="project" value="UniProtKB-KW"/>
</dbReference>
<dbReference type="EMBL" id="VDFU01000004">
    <property type="protein sequence ID" value="TNC51625.1"/>
    <property type="molecule type" value="Genomic_DNA"/>
</dbReference>
<evidence type="ECO:0000256" key="8">
    <source>
        <dbReference type="ARBA" id="ARBA00023065"/>
    </source>
</evidence>
<keyword evidence="9 11" id="KW-0472">Membrane</keyword>
<dbReference type="PANTHER" id="PTHR46157">
    <property type="entry name" value="K(+) EFFLUX ANTIPORTER 3, CHLOROPLASTIC"/>
    <property type="match status" value="1"/>
</dbReference>
<evidence type="ECO:0000256" key="2">
    <source>
        <dbReference type="ARBA" id="ARBA00022448"/>
    </source>
</evidence>
<feature type="transmembrane region" description="Helical" evidence="11">
    <location>
        <begin position="30"/>
        <end position="48"/>
    </location>
</feature>
<dbReference type="Proteomes" id="UP000305887">
    <property type="component" value="Unassembled WGS sequence"/>
</dbReference>
<keyword evidence="7 11" id="KW-1133">Transmembrane helix</keyword>
<feature type="transmembrane region" description="Helical" evidence="11">
    <location>
        <begin position="278"/>
        <end position="298"/>
    </location>
</feature>
<evidence type="ECO:0000313" key="14">
    <source>
        <dbReference type="Proteomes" id="UP000305887"/>
    </source>
</evidence>
<feature type="transmembrane region" description="Helical" evidence="11">
    <location>
        <begin position="54"/>
        <end position="73"/>
    </location>
</feature>
<dbReference type="GO" id="GO:0005886">
    <property type="term" value="C:plasma membrane"/>
    <property type="evidence" value="ECO:0007669"/>
    <property type="project" value="TreeGrafter"/>
</dbReference>
<dbReference type="SUPFAM" id="SSF51735">
    <property type="entry name" value="NAD(P)-binding Rossmann-fold domains"/>
    <property type="match status" value="1"/>
</dbReference>
<feature type="region of interest" description="Disordered" evidence="10">
    <location>
        <begin position="589"/>
        <end position="623"/>
    </location>
</feature>
<evidence type="ECO:0000256" key="9">
    <source>
        <dbReference type="ARBA" id="ARBA00023136"/>
    </source>
</evidence>
<keyword evidence="4" id="KW-0633">Potassium transport</keyword>
<dbReference type="PANTHER" id="PTHR46157:SF4">
    <property type="entry name" value="K(+) EFFLUX ANTIPORTER 3, CHLOROPLASTIC"/>
    <property type="match status" value="1"/>
</dbReference>
<feature type="transmembrane region" description="Helical" evidence="11">
    <location>
        <begin position="247"/>
        <end position="266"/>
    </location>
</feature>
<dbReference type="Gene3D" id="3.40.50.720">
    <property type="entry name" value="NAD(P)-binding Rossmann-like Domain"/>
    <property type="match status" value="1"/>
</dbReference>
<organism evidence="13 14">
    <name type="scientific">Rubellimicrobium rubrum</name>
    <dbReference type="NCBI Taxonomy" id="2585369"/>
    <lineage>
        <taxon>Bacteria</taxon>
        <taxon>Pseudomonadati</taxon>
        <taxon>Pseudomonadota</taxon>
        <taxon>Alphaproteobacteria</taxon>
        <taxon>Rhodobacterales</taxon>
        <taxon>Roseobacteraceae</taxon>
        <taxon>Rubellimicrobium</taxon>
    </lineage>
</organism>
<evidence type="ECO:0000313" key="13">
    <source>
        <dbReference type="EMBL" id="TNC51625.1"/>
    </source>
</evidence>
<dbReference type="FunFam" id="3.40.50.720:FF:000036">
    <property type="entry name" value="Glutathione-regulated potassium-efflux system protein KefB"/>
    <property type="match status" value="1"/>
</dbReference>
<dbReference type="OrthoDB" id="9781411at2"/>
<dbReference type="GO" id="GO:0006813">
    <property type="term" value="P:potassium ion transport"/>
    <property type="evidence" value="ECO:0007669"/>
    <property type="project" value="UniProtKB-KW"/>
</dbReference>
<dbReference type="Pfam" id="PF00999">
    <property type="entry name" value="Na_H_Exchanger"/>
    <property type="match status" value="1"/>
</dbReference>
<evidence type="ECO:0000256" key="11">
    <source>
        <dbReference type="SAM" id="Phobius"/>
    </source>
</evidence>
<evidence type="ECO:0000256" key="5">
    <source>
        <dbReference type="ARBA" id="ARBA00022692"/>
    </source>
</evidence>
<keyword evidence="5 11" id="KW-0812">Transmembrane</keyword>
<feature type="transmembrane region" description="Helical" evidence="11">
    <location>
        <begin position="6"/>
        <end position="23"/>
    </location>
</feature>
<feature type="domain" description="RCK N-terminal" evidence="12">
    <location>
        <begin position="407"/>
        <end position="523"/>
    </location>
</feature>
<evidence type="ECO:0000256" key="7">
    <source>
        <dbReference type="ARBA" id="ARBA00022989"/>
    </source>
</evidence>
<dbReference type="RefSeq" id="WP_139075746.1">
    <property type="nucleotide sequence ID" value="NZ_VDFU01000004.1"/>
</dbReference>
<dbReference type="Gene3D" id="1.20.1530.20">
    <property type="match status" value="1"/>
</dbReference>
<dbReference type="InterPro" id="IPR038770">
    <property type="entry name" value="Na+/solute_symporter_sf"/>
</dbReference>
<evidence type="ECO:0000256" key="1">
    <source>
        <dbReference type="ARBA" id="ARBA00004127"/>
    </source>
</evidence>
<evidence type="ECO:0000259" key="12">
    <source>
        <dbReference type="PROSITE" id="PS51201"/>
    </source>
</evidence>
<reference evidence="13 14" key="1">
    <citation type="submission" date="2019-06" db="EMBL/GenBank/DDBJ databases">
        <title>YIM 131921 draft genome.</title>
        <authorList>
            <person name="Jiang L."/>
        </authorList>
    </citation>
    <scope>NUCLEOTIDE SEQUENCE [LARGE SCALE GENOMIC DNA]</scope>
    <source>
        <strain evidence="13 14">YIM 131921</strain>
    </source>
</reference>
<keyword evidence="14" id="KW-1185">Reference proteome</keyword>
<sequence length="623" mass="66267">MDHLLIQAVIYLGTTVLAVPLAARLGLGSVLGFLGAGLLIGPVLGFVGSEAEGLLDFGELGIAMMLFLVGLEVSPRMLWELRRRLLGLGGLQLVMTTGVFAAAAAALGQPWSTALAVGMILAMSSTAIVLQTLAEKRLLDTRGGRSAFSVLLMQDVAVIPILAFLPLLGTIPAEVAQEDTLSLLGALPAWARPLLTLAAVAAVILTGHFLTRPLFRWIGHAHLREIDTALALFVVVSTTVLMEMVGLSPALGTFLAGVVLAGSEFRHELETDLQPFKGLLLGLFFIGIGAGLDTALLLESPGSLVLVMAAVIAGKAAVLLTLTWLSRLRGRDRWIFALALAQGGEFGFVLVPYALSLGVLGTDLAQILVLVIALSMLATPLLFLALERILLARDQRDAPASEAVDRHAAVIIAGTGRFGRNVNRLLRSAGQEAVLLDADMKAVEAMRQRGHSVFLGDPTRPEVLAAAGVADAQVLVVALDDPEAATRLVRMARRRQPHLHIIARAQNSHHAHALVRAGADEVLREVFDSALRAGRYVLEALGLGAQQAAEVEHAFARHDRTAIQELADLWQPDLPPEENHAYATRARELDEELEAAVTERLSPEGQTSSEMAKPEPHSASQAP</sequence>
<feature type="transmembrane region" description="Helical" evidence="11">
    <location>
        <begin position="304"/>
        <end position="322"/>
    </location>
</feature>
<dbReference type="InterPro" id="IPR006153">
    <property type="entry name" value="Cation/H_exchanger_TM"/>
</dbReference>
<comment type="caution">
    <text evidence="13">The sequence shown here is derived from an EMBL/GenBank/DDBJ whole genome shotgun (WGS) entry which is preliminary data.</text>
</comment>
<evidence type="ECO:0000256" key="3">
    <source>
        <dbReference type="ARBA" id="ARBA00022449"/>
    </source>
</evidence>
<gene>
    <name evidence="13" type="ORF">FHG66_05560</name>
</gene>
<feature type="transmembrane region" description="Helical" evidence="11">
    <location>
        <begin position="334"/>
        <end position="355"/>
    </location>
</feature>
<feature type="transmembrane region" description="Helical" evidence="11">
    <location>
        <begin position="189"/>
        <end position="211"/>
    </location>
</feature>